<dbReference type="EMBL" id="CAADGD010000035">
    <property type="protein sequence ID" value="VFK70697.1"/>
    <property type="molecule type" value="Genomic_DNA"/>
</dbReference>
<sequence>MTEIVWTDYLRYRAKLREFDMTAIEDIVRYGNERYFDTSTGRWVVVGKHASTLVMIPYDITEDGGITPVTIHATTRQQVNHRVKSARFRK</sequence>
<proteinExistence type="predicted"/>
<organism evidence="2">
    <name type="scientific">Candidatus Kentrum sp. UNK</name>
    <dbReference type="NCBI Taxonomy" id="2126344"/>
    <lineage>
        <taxon>Bacteria</taxon>
        <taxon>Pseudomonadati</taxon>
        <taxon>Pseudomonadota</taxon>
        <taxon>Gammaproteobacteria</taxon>
        <taxon>Candidatus Kentrum</taxon>
    </lineage>
</organism>
<reference evidence="2" key="1">
    <citation type="submission" date="2019-02" db="EMBL/GenBank/DDBJ databases">
        <authorList>
            <person name="Gruber-Vodicka R. H."/>
            <person name="Seah K. B. B."/>
        </authorList>
    </citation>
    <scope>NUCLEOTIDE SEQUENCE</scope>
    <source>
        <strain evidence="2">BECK_BY19</strain>
        <strain evidence="1">BECK_BY8</strain>
    </source>
</reference>
<accession>A0A451AXS7</accession>
<dbReference type="AlphaFoldDB" id="A0A451AXS7"/>
<protein>
    <submittedName>
        <fullName evidence="2">Uncharacterized protein</fullName>
    </submittedName>
</protein>
<evidence type="ECO:0000313" key="1">
    <source>
        <dbReference type="EMBL" id="VFK63002.1"/>
    </source>
</evidence>
<dbReference type="EMBL" id="CAADFZ010000028">
    <property type="protein sequence ID" value="VFK63002.1"/>
    <property type="molecule type" value="Genomic_DNA"/>
</dbReference>
<name>A0A451AXS7_9GAMM</name>
<evidence type="ECO:0000313" key="2">
    <source>
        <dbReference type="EMBL" id="VFK70697.1"/>
    </source>
</evidence>
<gene>
    <name evidence="1" type="ORF">BECKUNK1418G_GA0071005_102844</name>
    <name evidence="2" type="ORF">BECKUNK1418H_GA0071006_103544</name>
</gene>